<feature type="region of interest" description="Disordered" evidence="1">
    <location>
        <begin position="188"/>
        <end position="208"/>
    </location>
</feature>
<feature type="compositionally biased region" description="Polar residues" evidence="1">
    <location>
        <begin position="194"/>
        <end position="208"/>
    </location>
</feature>
<comment type="caution">
    <text evidence="3">The sequence shown here is derived from an EMBL/GenBank/DDBJ whole genome shotgun (WGS) entry which is preliminary data.</text>
</comment>
<reference evidence="3" key="1">
    <citation type="journal article" date="2021" name="IMA Fungus">
        <title>Genomic characterization of three marine fungi, including Emericellopsis atlantica sp. nov. with signatures of a generalist lifestyle and marine biomass degradation.</title>
        <authorList>
            <person name="Hagestad O.C."/>
            <person name="Hou L."/>
            <person name="Andersen J.H."/>
            <person name="Hansen E.H."/>
            <person name="Altermark B."/>
            <person name="Li C."/>
            <person name="Kuhnert E."/>
            <person name="Cox R.J."/>
            <person name="Crous P.W."/>
            <person name="Spatafora J.W."/>
            <person name="Lail K."/>
            <person name="Amirebrahimi M."/>
            <person name="Lipzen A."/>
            <person name="Pangilinan J."/>
            <person name="Andreopoulos W."/>
            <person name="Hayes R.D."/>
            <person name="Ng V."/>
            <person name="Grigoriev I.V."/>
            <person name="Jackson S.A."/>
            <person name="Sutton T.D.S."/>
            <person name="Dobson A.D.W."/>
            <person name="Rama T."/>
        </authorList>
    </citation>
    <scope>NUCLEOTIDE SEQUENCE</scope>
    <source>
        <strain evidence="3">TRa018bII</strain>
    </source>
</reference>
<dbReference type="Proteomes" id="UP000824998">
    <property type="component" value="Unassembled WGS sequence"/>
</dbReference>
<protein>
    <recommendedName>
        <fullName evidence="5">Secreted protein</fullName>
    </recommendedName>
</protein>
<evidence type="ECO:0000313" key="3">
    <source>
        <dbReference type="EMBL" id="KAG9231223.1"/>
    </source>
</evidence>
<feature type="signal peptide" evidence="2">
    <location>
        <begin position="1"/>
        <end position="15"/>
    </location>
</feature>
<feature type="chain" id="PRO_5040318874" description="Secreted protein" evidence="2">
    <location>
        <begin position="16"/>
        <end position="208"/>
    </location>
</feature>
<evidence type="ECO:0008006" key="5">
    <source>
        <dbReference type="Google" id="ProtNLM"/>
    </source>
</evidence>
<keyword evidence="4" id="KW-1185">Reference proteome</keyword>
<evidence type="ECO:0000313" key="4">
    <source>
        <dbReference type="Proteomes" id="UP000824998"/>
    </source>
</evidence>
<evidence type="ECO:0000256" key="1">
    <source>
        <dbReference type="SAM" id="MobiDB-lite"/>
    </source>
</evidence>
<gene>
    <name evidence="3" type="ORF">BJ875DRAFT_127566</name>
</gene>
<proteinExistence type="predicted"/>
<accession>A0A9P8C290</accession>
<sequence length="208" mass="23163">MCLFACLLYPFNVLCKSTMCLFTWSSNQCPGTVRLRLRDDIHTVAVHPDMGSYGSCPVFPSTSRRVIHPSIQAECRPTCFKIQSAARETAVHTPPITISNAHSKPPLVATGRRDLHRDAFIRTTQLVAIILDLPSWGVLSPAIHLPKTTRAPTPWLFSRCDAMRPPRRSVVYSTYWTATMCGVDFSARHPVPNRPSTSSQPGEYSPVQ</sequence>
<name>A0A9P8C290_9HELO</name>
<keyword evidence="2" id="KW-0732">Signal</keyword>
<evidence type="ECO:0000256" key="2">
    <source>
        <dbReference type="SAM" id="SignalP"/>
    </source>
</evidence>
<dbReference type="AlphaFoldDB" id="A0A9P8C290"/>
<dbReference type="EMBL" id="MU251617">
    <property type="protein sequence ID" value="KAG9231223.1"/>
    <property type="molecule type" value="Genomic_DNA"/>
</dbReference>
<organism evidence="3 4">
    <name type="scientific">Amylocarpus encephaloides</name>
    <dbReference type="NCBI Taxonomy" id="45428"/>
    <lineage>
        <taxon>Eukaryota</taxon>
        <taxon>Fungi</taxon>
        <taxon>Dikarya</taxon>
        <taxon>Ascomycota</taxon>
        <taxon>Pezizomycotina</taxon>
        <taxon>Leotiomycetes</taxon>
        <taxon>Helotiales</taxon>
        <taxon>Helotiales incertae sedis</taxon>
        <taxon>Amylocarpus</taxon>
    </lineage>
</organism>